<proteinExistence type="predicted"/>
<name>A0A7S7NXA8_PALFE</name>
<dbReference type="KEGG" id="pfer:IRI77_13420"/>
<evidence type="ECO:0000259" key="1">
    <source>
        <dbReference type="Pfam" id="PF01764"/>
    </source>
</evidence>
<protein>
    <submittedName>
        <fullName evidence="2">Lipase family protein</fullName>
    </submittedName>
</protein>
<feature type="domain" description="Fungal lipase-type" evidence="1">
    <location>
        <begin position="76"/>
        <end position="210"/>
    </location>
</feature>
<dbReference type="Gene3D" id="3.40.50.1820">
    <property type="entry name" value="alpha/beta hydrolase"/>
    <property type="match status" value="1"/>
</dbReference>
<dbReference type="InterPro" id="IPR029058">
    <property type="entry name" value="AB_hydrolase_fold"/>
</dbReference>
<dbReference type="EMBL" id="CP063849">
    <property type="protein sequence ID" value="QOY90899.1"/>
    <property type="molecule type" value="Genomic_DNA"/>
</dbReference>
<dbReference type="PANTHER" id="PTHR45856">
    <property type="entry name" value="ALPHA/BETA-HYDROLASES SUPERFAMILY PROTEIN"/>
    <property type="match status" value="1"/>
</dbReference>
<gene>
    <name evidence="2" type="ORF">IRI77_13420</name>
</gene>
<dbReference type="InterPro" id="IPR051218">
    <property type="entry name" value="Sec_MonoDiacylglyc_Lipase"/>
</dbReference>
<dbReference type="Proteomes" id="UP000593892">
    <property type="component" value="Chromosome"/>
</dbReference>
<dbReference type="Pfam" id="PF01764">
    <property type="entry name" value="Lipase_3"/>
    <property type="match status" value="1"/>
</dbReference>
<dbReference type="PANTHER" id="PTHR45856:SF24">
    <property type="entry name" value="FUNGAL LIPASE-LIKE DOMAIN-CONTAINING PROTEIN"/>
    <property type="match status" value="1"/>
</dbReference>
<evidence type="ECO:0000313" key="2">
    <source>
        <dbReference type="EMBL" id="QOY90899.1"/>
    </source>
</evidence>
<dbReference type="CDD" id="cd00519">
    <property type="entry name" value="Lipase_3"/>
    <property type="match status" value="1"/>
</dbReference>
<dbReference type="InterPro" id="IPR002921">
    <property type="entry name" value="Fungal_lipase-type"/>
</dbReference>
<dbReference type="RefSeq" id="WP_194452556.1">
    <property type="nucleotide sequence ID" value="NZ_CP063849.1"/>
</dbReference>
<keyword evidence="3" id="KW-1185">Reference proteome</keyword>
<evidence type="ECO:0000313" key="3">
    <source>
        <dbReference type="Proteomes" id="UP000593892"/>
    </source>
</evidence>
<dbReference type="GO" id="GO:0006629">
    <property type="term" value="P:lipid metabolic process"/>
    <property type="evidence" value="ECO:0007669"/>
    <property type="project" value="InterPro"/>
</dbReference>
<organism evidence="2 3">
    <name type="scientific">Paludibaculum fermentans</name>
    <dbReference type="NCBI Taxonomy" id="1473598"/>
    <lineage>
        <taxon>Bacteria</taxon>
        <taxon>Pseudomonadati</taxon>
        <taxon>Acidobacteriota</taxon>
        <taxon>Terriglobia</taxon>
        <taxon>Bryobacterales</taxon>
        <taxon>Bryobacteraceae</taxon>
        <taxon>Paludibaculum</taxon>
    </lineage>
</organism>
<dbReference type="SUPFAM" id="SSF53474">
    <property type="entry name" value="alpha/beta-Hydrolases"/>
    <property type="match status" value="1"/>
</dbReference>
<accession>A0A7S7NXA8</accession>
<reference evidence="2 3" key="1">
    <citation type="submission" date="2020-10" db="EMBL/GenBank/DDBJ databases">
        <title>Complete genome sequence of Paludibaculum fermentans P105T, a facultatively anaerobic acidobacterium capable of dissimilatory Fe(III) reduction.</title>
        <authorList>
            <person name="Dedysh S.N."/>
            <person name="Beletsky A.V."/>
            <person name="Kulichevskaya I.S."/>
            <person name="Mardanov A.V."/>
            <person name="Ravin N.V."/>
        </authorList>
    </citation>
    <scope>NUCLEOTIDE SEQUENCE [LARGE SCALE GENOMIC DNA]</scope>
    <source>
        <strain evidence="2 3">P105</strain>
    </source>
</reference>
<dbReference type="AlphaFoldDB" id="A0A7S7NXA8"/>
<sequence>MKSAFQFDPNATEYTTSNAAFLCDAAAQAYENEGSCRAWAAENGFAEGFHFIDTSKLDPQSGTQGYVAESEAAILVAFRGTEPAQLPDVGSDLKTIPIPWEGLARVHGGFFRAFFAAWNKDFGGGRIFPDLLRNSGGRKIWITGHSLGGALAQICATQTELRDAIPVHAVYTYGQPRVGDEQFARIMNEKLGHKIFRLVNDRDIVPRVPLYTMEYRHYGRQFYFDRNRSMTESQASVETLMEALNSFRQTIRMDQLQGALADAVRHLIGPSRGGLDDGSLLKELEQALDLKKLAAENTEQIGDHLMPSGYKLLFPAS</sequence>